<organism evidence="1">
    <name type="scientific">Phytophthora nicotianae</name>
    <name type="common">Potato buckeye rot agent</name>
    <name type="synonym">Phytophthora parasitica</name>
    <dbReference type="NCBI Taxonomy" id="4792"/>
    <lineage>
        <taxon>Eukaryota</taxon>
        <taxon>Sar</taxon>
        <taxon>Stramenopiles</taxon>
        <taxon>Oomycota</taxon>
        <taxon>Peronosporomycetes</taxon>
        <taxon>Peronosporales</taxon>
        <taxon>Peronosporaceae</taxon>
        <taxon>Phytophthora</taxon>
    </lineage>
</organism>
<reference evidence="1" key="1">
    <citation type="submission" date="2013-11" db="EMBL/GenBank/DDBJ databases">
        <title>The Genome Sequence of Phytophthora parasitica IAC_01/95.</title>
        <authorList>
            <consortium name="The Broad Institute Genomics Platform"/>
            <person name="Russ C."/>
            <person name="Tyler B."/>
            <person name="Panabieres F."/>
            <person name="Shan W."/>
            <person name="Tripathy S."/>
            <person name="Grunwald N."/>
            <person name="Machado M."/>
            <person name="Johnson C.S."/>
            <person name="Arredondo F."/>
            <person name="Hong C."/>
            <person name="Coffey M."/>
            <person name="Young S.K."/>
            <person name="Zeng Q."/>
            <person name="Gargeya S."/>
            <person name="Fitzgerald M."/>
            <person name="Abouelleil A."/>
            <person name="Alvarado L."/>
            <person name="Chapman S.B."/>
            <person name="Gainer-Dewar J."/>
            <person name="Goldberg J."/>
            <person name="Griggs A."/>
            <person name="Gujja S."/>
            <person name="Hansen M."/>
            <person name="Howarth C."/>
            <person name="Imamovic A."/>
            <person name="Ireland A."/>
            <person name="Larimer J."/>
            <person name="McCowan C."/>
            <person name="Murphy C."/>
            <person name="Pearson M."/>
            <person name="Poon T.W."/>
            <person name="Priest M."/>
            <person name="Roberts A."/>
            <person name="Saif S."/>
            <person name="Shea T."/>
            <person name="Sykes S."/>
            <person name="Wortman J."/>
            <person name="Nusbaum C."/>
            <person name="Birren B."/>
        </authorList>
    </citation>
    <scope>NUCLEOTIDE SEQUENCE [LARGE SCALE GENOMIC DNA]</scope>
    <source>
        <strain evidence="1">IAC_01/95</strain>
    </source>
</reference>
<dbReference type="Proteomes" id="UP000054532">
    <property type="component" value="Unassembled WGS sequence"/>
</dbReference>
<proteinExistence type="predicted"/>
<protein>
    <submittedName>
        <fullName evidence="1">Uncharacterized protein</fullName>
    </submittedName>
</protein>
<accession>W2MYJ0</accession>
<dbReference type="EMBL" id="KI694072">
    <property type="protein sequence ID" value="ETM41482.1"/>
    <property type="molecule type" value="Genomic_DNA"/>
</dbReference>
<dbReference type="AlphaFoldDB" id="W2MYJ0"/>
<name>W2MYJ0_PHYNI</name>
<sequence length="144" mass="16102">MIARAIVVRRESPAGRQAGVPVAATAPTPVHTQPELLSTIELVETNSWDPPTLAAMYNSNNVWHNGDKHSRSTAKFASDNNLPSHFRNTKSIDRSVAFRTKQPHPDHKTAGKKLKQRVHPQYHWSKDAHLCVAIGQIRVKLHPQ</sequence>
<evidence type="ECO:0000313" key="1">
    <source>
        <dbReference type="EMBL" id="ETM41482.1"/>
    </source>
</evidence>
<gene>
    <name evidence="1" type="ORF">L914_12748</name>
</gene>